<feature type="region of interest" description="Disordered" evidence="2">
    <location>
        <begin position="1"/>
        <end position="24"/>
    </location>
</feature>
<evidence type="ECO:0000313" key="3">
    <source>
        <dbReference type="EMBL" id="KAJ6230857.1"/>
    </source>
</evidence>
<feature type="compositionally biased region" description="Basic residues" evidence="2">
    <location>
        <begin position="7"/>
        <end position="22"/>
    </location>
</feature>
<dbReference type="Gene3D" id="1.10.8.10">
    <property type="entry name" value="DNA helicase RuvA subunit, C-terminal domain"/>
    <property type="match status" value="1"/>
</dbReference>
<evidence type="ECO:0000256" key="2">
    <source>
        <dbReference type="SAM" id="MobiDB-lite"/>
    </source>
</evidence>
<dbReference type="CDD" id="cd14273">
    <property type="entry name" value="UBA_TAP-C_like"/>
    <property type="match status" value="1"/>
</dbReference>
<sequence>MNTNKNKPSKPTKKRRFNKNQQRKINDFQEQTNCSKEIAIKYLEETEYTLRLALINFQSENKKIKKKKDKYEIFKQVSNSIINNNNNPTLGQSVNKKENNNKKSPKLTKKDHQKQKTKKSYFKFLGTKEKDELKKQNKQLNEKTNELKDLNLKLEGKMKSLDGKYLLKKKHLKSVREKLKKTIQENEELKKKIETDTNNLIEENTQRITNLNNNFNQLTTTYDKLKESLGQLPKNSKPIDENNLKEDQAKKIQSLEEELKRARKKTELSRVTSKQWFEEVQFNEQNIVSLFEKFNTQLYEKDQQIIFLQKKNLELEKKQEELSQKLNKKYLYIHPSTGLQKKRHSKRSSHHRRRKKKEKKKKSRHKSKKNKSSDENSSTPEHQDED</sequence>
<comment type="caution">
    <text evidence="3">The sequence shown here is derived from an EMBL/GenBank/DDBJ whole genome shotgun (WGS) entry which is preliminary data.</text>
</comment>
<feature type="compositionally biased region" description="Basic residues" evidence="2">
    <location>
        <begin position="340"/>
        <end position="370"/>
    </location>
</feature>
<evidence type="ECO:0000313" key="4">
    <source>
        <dbReference type="Proteomes" id="UP001150062"/>
    </source>
</evidence>
<feature type="region of interest" description="Disordered" evidence="2">
    <location>
        <begin position="81"/>
        <end position="119"/>
    </location>
</feature>
<name>A0ABQ8XDY7_9EUKA</name>
<keyword evidence="4" id="KW-1185">Reference proteome</keyword>
<gene>
    <name evidence="3" type="ORF">M0813_06425</name>
</gene>
<organism evidence="3 4">
    <name type="scientific">Anaeramoeba flamelloides</name>
    <dbReference type="NCBI Taxonomy" id="1746091"/>
    <lineage>
        <taxon>Eukaryota</taxon>
        <taxon>Metamonada</taxon>
        <taxon>Anaeramoebidae</taxon>
        <taxon>Anaeramoeba</taxon>
    </lineage>
</organism>
<proteinExistence type="predicted"/>
<feature type="compositionally biased region" description="Basic residues" evidence="2">
    <location>
        <begin position="103"/>
        <end position="119"/>
    </location>
</feature>
<keyword evidence="1" id="KW-0175">Coiled coil</keyword>
<dbReference type="Proteomes" id="UP001150062">
    <property type="component" value="Unassembled WGS sequence"/>
</dbReference>
<feature type="region of interest" description="Disordered" evidence="2">
    <location>
        <begin position="333"/>
        <end position="386"/>
    </location>
</feature>
<feature type="coiled-coil region" evidence="1">
    <location>
        <begin position="126"/>
        <end position="272"/>
    </location>
</feature>
<evidence type="ECO:0000256" key="1">
    <source>
        <dbReference type="SAM" id="Coils"/>
    </source>
</evidence>
<dbReference type="InterPro" id="IPR009060">
    <property type="entry name" value="UBA-like_sf"/>
</dbReference>
<dbReference type="EMBL" id="JAOAOG010000308">
    <property type="protein sequence ID" value="KAJ6230857.1"/>
    <property type="molecule type" value="Genomic_DNA"/>
</dbReference>
<protein>
    <submittedName>
        <fullName evidence="3">Uncharacterized protein</fullName>
    </submittedName>
</protein>
<reference evidence="3" key="1">
    <citation type="submission" date="2022-08" db="EMBL/GenBank/DDBJ databases">
        <title>Novel sulfate-reducing endosymbionts in the free-living metamonad Anaeramoeba.</title>
        <authorList>
            <person name="Jerlstrom-Hultqvist J."/>
            <person name="Cepicka I."/>
            <person name="Gallot-Lavallee L."/>
            <person name="Salas-Leiva D."/>
            <person name="Curtis B.A."/>
            <person name="Zahonova K."/>
            <person name="Pipaliya S."/>
            <person name="Dacks J."/>
            <person name="Roger A.J."/>
        </authorList>
    </citation>
    <scope>NUCLEOTIDE SEQUENCE</scope>
    <source>
        <strain evidence="3">Schooner1</strain>
    </source>
</reference>
<accession>A0ABQ8XDY7</accession>
<dbReference type="SUPFAM" id="SSF46934">
    <property type="entry name" value="UBA-like"/>
    <property type="match status" value="1"/>
</dbReference>